<keyword evidence="3" id="KW-1185">Reference proteome</keyword>
<dbReference type="OrthoDB" id="1048788at2"/>
<sequence length="379" mass="44216">MDKLRHLKKWIPAFLVLFSVLLNITGRIWQGFTDFYVDHIFPLWVETYGRFTGFFPFSVGEWMLYLAVFLVFFLIIGGMIYGIFGKRLPEILKKGYRKYAFFLYWVFGIVCVVMTLNCFLLYQTSPIYMRFEIGGSADKEYGPEEIAMLRDYVVVNANALAPVFERDENGYLLYEKEDMSAKAREEMERLGEKFENLKGYYPDPKKLFLSGFYSQQYIMGYYFPFSMEANYNGQMYITNVPVTMCHELSHLKGFILEDEANFIGYLACADSEDPLFRYSAYLSVIGYLDRDFIKAIGEDEEIYRSHPRILAQVAEDKKFLTSKAWEQVEKKAVLKTETVKQAADTFLETTLTLNGVEDGTVSYSRVVKLLLQYYDGKLY</sequence>
<reference evidence="2 3" key="1">
    <citation type="submission" date="2018-09" db="EMBL/GenBank/DDBJ databases">
        <title>Murine metabolic-syndrome-specific gut microbial biobank.</title>
        <authorList>
            <person name="Liu C."/>
        </authorList>
    </citation>
    <scope>NUCLEOTIDE SEQUENCE [LARGE SCALE GENOMIC DNA]</scope>
    <source>
        <strain evidence="2 3">0.1xD8-82</strain>
    </source>
</reference>
<dbReference type="EMBL" id="RAYQ01000010">
    <property type="protein sequence ID" value="RKI91356.1"/>
    <property type="molecule type" value="Genomic_DNA"/>
</dbReference>
<feature type="transmembrane region" description="Helical" evidence="1">
    <location>
        <begin position="62"/>
        <end position="81"/>
    </location>
</feature>
<keyword evidence="1" id="KW-0472">Membrane</keyword>
<dbReference type="AlphaFoldDB" id="A0A3A9AVR2"/>
<evidence type="ECO:0000313" key="3">
    <source>
        <dbReference type="Proteomes" id="UP000280696"/>
    </source>
</evidence>
<dbReference type="InterPro" id="IPR024294">
    <property type="entry name" value="DUF3810"/>
</dbReference>
<keyword evidence="1" id="KW-1133">Transmembrane helix</keyword>
<comment type="caution">
    <text evidence="2">The sequence shown here is derived from an EMBL/GenBank/DDBJ whole genome shotgun (WGS) entry which is preliminary data.</text>
</comment>
<protein>
    <submittedName>
        <fullName evidence="2">DUF3810 domain-containing protein</fullName>
    </submittedName>
</protein>
<dbReference type="Proteomes" id="UP000280696">
    <property type="component" value="Unassembled WGS sequence"/>
</dbReference>
<evidence type="ECO:0000313" key="2">
    <source>
        <dbReference type="EMBL" id="RKI91356.1"/>
    </source>
</evidence>
<name>A0A3A9AVR2_9FIRM</name>
<proteinExistence type="predicted"/>
<feature type="transmembrane region" description="Helical" evidence="1">
    <location>
        <begin position="12"/>
        <end position="29"/>
    </location>
</feature>
<feature type="transmembrane region" description="Helical" evidence="1">
    <location>
        <begin position="102"/>
        <end position="122"/>
    </location>
</feature>
<keyword evidence="1" id="KW-0812">Transmembrane</keyword>
<dbReference type="Pfam" id="PF12725">
    <property type="entry name" value="DUF3810"/>
    <property type="match status" value="1"/>
</dbReference>
<gene>
    <name evidence="2" type="ORF">D7V94_10700</name>
</gene>
<organism evidence="2 3">
    <name type="scientific">Parablautia intestinalis</name>
    <dbReference type="NCBI Taxonomy" id="2320100"/>
    <lineage>
        <taxon>Bacteria</taxon>
        <taxon>Bacillati</taxon>
        <taxon>Bacillota</taxon>
        <taxon>Clostridia</taxon>
        <taxon>Lachnospirales</taxon>
        <taxon>Lachnospiraceae</taxon>
        <taxon>Parablautia</taxon>
    </lineage>
</organism>
<dbReference type="RefSeq" id="WP_120469563.1">
    <property type="nucleotide sequence ID" value="NZ_RAYQ01000010.1"/>
</dbReference>
<evidence type="ECO:0000256" key="1">
    <source>
        <dbReference type="SAM" id="Phobius"/>
    </source>
</evidence>
<accession>A0A3A9AVR2</accession>